<dbReference type="InterPro" id="IPR003593">
    <property type="entry name" value="AAA+_ATPase"/>
</dbReference>
<protein>
    <submittedName>
        <fullName evidence="6">AAA+-type ATPase</fullName>
    </submittedName>
</protein>
<name>A0A3R7PIE4_9TRYP</name>
<dbReference type="PROSITE" id="PS00674">
    <property type="entry name" value="AAA"/>
    <property type="match status" value="1"/>
</dbReference>
<evidence type="ECO:0000313" key="6">
    <source>
        <dbReference type="EMBL" id="RNF25725.1"/>
    </source>
</evidence>
<dbReference type="RefSeq" id="XP_029230931.1">
    <property type="nucleotide sequence ID" value="XM_029368960.1"/>
</dbReference>
<dbReference type="OrthoDB" id="10251412at2759"/>
<dbReference type="InterPro" id="IPR027417">
    <property type="entry name" value="P-loop_NTPase"/>
</dbReference>
<keyword evidence="2" id="KW-0547">Nucleotide-binding</keyword>
<dbReference type="EMBL" id="MKKU01000075">
    <property type="protein sequence ID" value="RNF25725.1"/>
    <property type="molecule type" value="Genomic_DNA"/>
</dbReference>
<evidence type="ECO:0000259" key="5">
    <source>
        <dbReference type="SMART" id="SM00382"/>
    </source>
</evidence>
<gene>
    <name evidence="6" type="ORF">Tco025E_02024</name>
</gene>
<dbReference type="InterPro" id="IPR003959">
    <property type="entry name" value="ATPase_AAA_core"/>
</dbReference>
<evidence type="ECO:0000256" key="3">
    <source>
        <dbReference type="SAM" id="Coils"/>
    </source>
</evidence>
<evidence type="ECO:0000313" key="7">
    <source>
        <dbReference type="Proteomes" id="UP000284403"/>
    </source>
</evidence>
<comment type="caution">
    <text evidence="6">The sequence shown here is derived from an EMBL/GenBank/DDBJ whole genome shotgun (WGS) entry which is preliminary data.</text>
</comment>
<comment type="similarity">
    <text evidence="1">Belongs to the AAA ATPase family. BCS1 subfamily.</text>
</comment>
<dbReference type="SUPFAM" id="SSF52540">
    <property type="entry name" value="P-loop containing nucleoside triphosphate hydrolases"/>
    <property type="match status" value="1"/>
</dbReference>
<feature type="coiled-coil region" evidence="3">
    <location>
        <begin position="466"/>
        <end position="515"/>
    </location>
</feature>
<evidence type="ECO:0000256" key="2">
    <source>
        <dbReference type="RuleBase" id="RU003651"/>
    </source>
</evidence>
<dbReference type="GO" id="GO:0005524">
    <property type="term" value="F:ATP binding"/>
    <property type="evidence" value="ECO:0007669"/>
    <property type="project" value="UniProtKB-KW"/>
</dbReference>
<dbReference type="InterPro" id="IPR050747">
    <property type="entry name" value="Mitochondrial_chaperone_BCS1"/>
</dbReference>
<feature type="domain" description="AAA+ ATPase" evidence="5">
    <location>
        <begin position="291"/>
        <end position="451"/>
    </location>
</feature>
<feature type="region of interest" description="Disordered" evidence="4">
    <location>
        <begin position="159"/>
        <end position="181"/>
    </location>
</feature>
<dbReference type="SMART" id="SM00382">
    <property type="entry name" value="AAA"/>
    <property type="match status" value="1"/>
</dbReference>
<accession>A0A3R7PIE4</accession>
<keyword evidence="3" id="KW-0175">Coiled coil</keyword>
<dbReference type="Gene3D" id="3.40.50.300">
    <property type="entry name" value="P-loop containing nucleotide triphosphate hydrolases"/>
    <property type="match status" value="1"/>
</dbReference>
<dbReference type="InterPro" id="IPR003960">
    <property type="entry name" value="ATPase_AAA_CS"/>
</dbReference>
<keyword evidence="7" id="KW-1185">Reference proteome</keyword>
<evidence type="ECO:0000256" key="1">
    <source>
        <dbReference type="ARBA" id="ARBA00007448"/>
    </source>
</evidence>
<proteinExistence type="inferred from homology"/>
<feature type="compositionally biased region" description="Basic and acidic residues" evidence="4">
    <location>
        <begin position="169"/>
        <end position="181"/>
    </location>
</feature>
<sequence length="521" mass="59302">MDAYTSLLNLNFMSAWRTGNSLVDMVIAITIPLLSNWVARFFSVTWPEFVRKFVEWYLPKKVQVKIQHGLTDRYQRAVDLTEGSVLQEAVERYVSNHLKPFYSNGEFVYSMASPSDGPERKTMAQLLEENFGLFCRPVKESVKLGNGILLRIRESEDEEPDNLEGTVDDGGHRGKGAEKRTKSKLREIILTEGSGGRGGGEEALSFARAAFDWYLQSLETASSRKRYLYQPLRGKDSFEEVHGDLMKVVRYPLYDLKSFNSLFFPEKEKLIALIEQFESKSGKFAVPGFPHKLILLLHGPPGTGKTSLVKAIAQYTGRHIFSVPLAQVRTNQELISCMHDQLFEVSNERQYWRVSLRPEKLIYLLEDADATSDVMLKNKAKEAATKAHGKKAPRLQIMDALNTKGLLEAFGGIVDTPKRIIVMTTNHIDRLDSAIIRPGFITMRLYMGNFTNEYAAQMVRHYYGPEAATEERLECLKEVLQRASETEIHFSPSELEQLCAEYDDIEELIEVLKNGSREDKF</sequence>
<dbReference type="AlphaFoldDB" id="A0A3R7PIE4"/>
<evidence type="ECO:0000256" key="4">
    <source>
        <dbReference type="SAM" id="MobiDB-lite"/>
    </source>
</evidence>
<dbReference type="PANTHER" id="PTHR23070">
    <property type="entry name" value="BCS1 AAA-TYPE ATPASE"/>
    <property type="match status" value="1"/>
</dbReference>
<reference evidence="6 7" key="1">
    <citation type="journal article" date="2018" name="BMC Genomics">
        <title>Genomic comparison of Trypanosoma conorhini and Trypanosoma rangeli to Trypanosoma cruzi strains of high and low virulence.</title>
        <authorList>
            <person name="Bradwell K.R."/>
            <person name="Koparde V.N."/>
            <person name="Matveyev A.V."/>
            <person name="Serrano M.G."/>
            <person name="Alves J.M."/>
            <person name="Parikh H."/>
            <person name="Huang B."/>
            <person name="Lee V."/>
            <person name="Espinosa-Alvarez O."/>
            <person name="Ortiz P.A."/>
            <person name="Costa-Martins A.G."/>
            <person name="Teixeira M.M."/>
            <person name="Buck G.A."/>
        </authorList>
    </citation>
    <scope>NUCLEOTIDE SEQUENCE [LARGE SCALE GENOMIC DNA]</scope>
    <source>
        <strain evidence="6 7">025E</strain>
    </source>
</reference>
<organism evidence="6 7">
    <name type="scientific">Trypanosoma conorhini</name>
    <dbReference type="NCBI Taxonomy" id="83891"/>
    <lineage>
        <taxon>Eukaryota</taxon>
        <taxon>Discoba</taxon>
        <taxon>Euglenozoa</taxon>
        <taxon>Kinetoplastea</taxon>
        <taxon>Metakinetoplastina</taxon>
        <taxon>Trypanosomatida</taxon>
        <taxon>Trypanosomatidae</taxon>
        <taxon>Trypanosoma</taxon>
    </lineage>
</organism>
<dbReference type="Pfam" id="PF00004">
    <property type="entry name" value="AAA"/>
    <property type="match status" value="1"/>
</dbReference>
<dbReference type="GO" id="GO:0016887">
    <property type="term" value="F:ATP hydrolysis activity"/>
    <property type="evidence" value="ECO:0007669"/>
    <property type="project" value="InterPro"/>
</dbReference>
<keyword evidence="2" id="KW-0067">ATP-binding</keyword>
<dbReference type="GeneID" id="40315635"/>
<dbReference type="Proteomes" id="UP000284403">
    <property type="component" value="Unassembled WGS sequence"/>
</dbReference>